<name>A0ABT7CXG1_9BACT</name>
<gene>
    <name evidence="1" type="ORF">QNI19_36300</name>
</gene>
<sequence>MKEVTIGYRIYTNYEGGDDTLYVVNITVLEYSIKGSGKTFYSTESLDAALKEAEAWRSLYLDGLIDEDDFF</sequence>
<reference evidence="1 2" key="1">
    <citation type="submission" date="2023-05" db="EMBL/GenBank/DDBJ databases">
        <authorList>
            <person name="Zhang X."/>
        </authorList>
    </citation>
    <scope>NUCLEOTIDE SEQUENCE [LARGE SCALE GENOMIC DNA]</scope>
    <source>
        <strain evidence="1 2">DM2B3-1</strain>
    </source>
</reference>
<organism evidence="1 2">
    <name type="scientific">Xanthocytophaga flava</name>
    <dbReference type="NCBI Taxonomy" id="3048013"/>
    <lineage>
        <taxon>Bacteria</taxon>
        <taxon>Pseudomonadati</taxon>
        <taxon>Bacteroidota</taxon>
        <taxon>Cytophagia</taxon>
        <taxon>Cytophagales</taxon>
        <taxon>Rhodocytophagaceae</taxon>
        <taxon>Xanthocytophaga</taxon>
    </lineage>
</organism>
<protein>
    <submittedName>
        <fullName evidence="1">Uncharacterized protein</fullName>
    </submittedName>
</protein>
<keyword evidence="2" id="KW-1185">Reference proteome</keyword>
<evidence type="ECO:0000313" key="1">
    <source>
        <dbReference type="EMBL" id="MDJ1498454.1"/>
    </source>
</evidence>
<comment type="caution">
    <text evidence="1">The sequence shown here is derived from an EMBL/GenBank/DDBJ whole genome shotgun (WGS) entry which is preliminary data.</text>
</comment>
<dbReference type="EMBL" id="JASJOT010000047">
    <property type="protein sequence ID" value="MDJ1498454.1"/>
    <property type="molecule type" value="Genomic_DNA"/>
</dbReference>
<dbReference type="RefSeq" id="WP_314004879.1">
    <property type="nucleotide sequence ID" value="NZ_JASJOR010000002.1"/>
</dbReference>
<accession>A0ABT7CXG1</accession>
<dbReference type="Proteomes" id="UP001228581">
    <property type="component" value="Unassembled WGS sequence"/>
</dbReference>
<proteinExistence type="predicted"/>
<evidence type="ECO:0000313" key="2">
    <source>
        <dbReference type="Proteomes" id="UP001228581"/>
    </source>
</evidence>